<dbReference type="AlphaFoldDB" id="L8JTP9"/>
<reference evidence="1 2" key="1">
    <citation type="submission" date="2012-12" db="EMBL/GenBank/DDBJ databases">
        <title>Genome assembly of Fulvivirga imtechensis AK7.</title>
        <authorList>
            <person name="Nupur N."/>
            <person name="Khatri I."/>
            <person name="Kumar R."/>
            <person name="Subramanian S."/>
            <person name="Pinnaka A."/>
        </authorList>
    </citation>
    <scope>NUCLEOTIDE SEQUENCE [LARGE SCALE GENOMIC DNA]</scope>
    <source>
        <strain evidence="1 2">AK7</strain>
    </source>
</reference>
<keyword evidence="2" id="KW-1185">Reference proteome</keyword>
<name>L8JTP9_9BACT</name>
<dbReference type="EMBL" id="AMZN01000024">
    <property type="protein sequence ID" value="ELR72361.1"/>
    <property type="molecule type" value="Genomic_DNA"/>
</dbReference>
<sequence>MDESPISYRRLINTTDLGLNLDIKHEKQLLGTILDEVSTEEHQAGRPLLSVLVQSKKNGQGDRFYKLCEQLGYGDWKDLKNDESFTEEHIRKCREFWQDEDNYKKYF</sequence>
<evidence type="ECO:0000313" key="1">
    <source>
        <dbReference type="EMBL" id="ELR72361.1"/>
    </source>
</evidence>
<evidence type="ECO:0000313" key="2">
    <source>
        <dbReference type="Proteomes" id="UP000011135"/>
    </source>
</evidence>
<proteinExistence type="predicted"/>
<accession>L8JTP9</accession>
<dbReference type="Proteomes" id="UP000011135">
    <property type="component" value="Unassembled WGS sequence"/>
</dbReference>
<gene>
    <name evidence="1" type="ORF">C900_01643</name>
</gene>
<organism evidence="1 2">
    <name type="scientific">Fulvivirga imtechensis AK7</name>
    <dbReference type="NCBI Taxonomy" id="1237149"/>
    <lineage>
        <taxon>Bacteria</taxon>
        <taxon>Pseudomonadati</taxon>
        <taxon>Bacteroidota</taxon>
        <taxon>Cytophagia</taxon>
        <taxon>Cytophagales</taxon>
        <taxon>Fulvivirgaceae</taxon>
        <taxon>Fulvivirga</taxon>
    </lineage>
</organism>
<dbReference type="eggNOG" id="ENOG5033EMC">
    <property type="taxonomic scope" value="Bacteria"/>
</dbReference>
<protein>
    <submittedName>
        <fullName evidence="1">Uncharacterized protein</fullName>
    </submittedName>
</protein>
<comment type="caution">
    <text evidence="1">The sequence shown here is derived from an EMBL/GenBank/DDBJ whole genome shotgun (WGS) entry which is preliminary data.</text>
</comment>